<dbReference type="Gene3D" id="3.30.70.100">
    <property type="match status" value="1"/>
</dbReference>
<keyword evidence="1" id="KW-0479">Metal-binding</keyword>
<evidence type="ECO:0000313" key="3">
    <source>
        <dbReference type="EMBL" id="GBR47337.1"/>
    </source>
</evidence>
<name>A0ABQ0QJS6_9PROT</name>
<evidence type="ECO:0000259" key="2">
    <source>
        <dbReference type="PROSITE" id="PS50846"/>
    </source>
</evidence>
<dbReference type="Pfam" id="PF00403">
    <property type="entry name" value="HMA"/>
    <property type="match status" value="1"/>
</dbReference>
<dbReference type="PANTHER" id="PTHR46594">
    <property type="entry name" value="P-TYPE CATION-TRANSPORTING ATPASE"/>
    <property type="match status" value="1"/>
</dbReference>
<sequence length="71" mass="7753">MMSEVIVRVGGMSCEGCSTRLQKVLNELQGVAQAHVTLASGQAVIQYDEQQITEHDVRECIEESGFDVLNA</sequence>
<dbReference type="PROSITE" id="PS50846">
    <property type="entry name" value="HMA_2"/>
    <property type="match status" value="1"/>
</dbReference>
<dbReference type="EMBL" id="BAQB01000020">
    <property type="protein sequence ID" value="GBR47337.1"/>
    <property type="molecule type" value="Genomic_DNA"/>
</dbReference>
<dbReference type="CDD" id="cd00371">
    <property type="entry name" value="HMA"/>
    <property type="match status" value="1"/>
</dbReference>
<dbReference type="InterPro" id="IPR006121">
    <property type="entry name" value="HMA_dom"/>
</dbReference>
<proteinExistence type="predicted"/>
<feature type="domain" description="HMA" evidence="2">
    <location>
        <begin position="3"/>
        <end position="69"/>
    </location>
</feature>
<organism evidence="3 4">
    <name type="scientific">Neokomagataea tanensis NBRC 106556</name>
    <dbReference type="NCBI Taxonomy" id="1223519"/>
    <lineage>
        <taxon>Bacteria</taxon>
        <taxon>Pseudomonadati</taxon>
        <taxon>Pseudomonadota</taxon>
        <taxon>Alphaproteobacteria</taxon>
        <taxon>Acetobacterales</taxon>
        <taxon>Acetobacteraceae</taxon>
        <taxon>Neokomagataea</taxon>
    </lineage>
</organism>
<dbReference type="Proteomes" id="UP001062443">
    <property type="component" value="Unassembled WGS sequence"/>
</dbReference>
<gene>
    <name evidence="3" type="ORF">AA106556_1418</name>
</gene>
<keyword evidence="4" id="KW-1185">Reference proteome</keyword>
<dbReference type="InterPro" id="IPR036163">
    <property type="entry name" value="HMA_dom_sf"/>
</dbReference>
<accession>A0ABQ0QJS6</accession>
<dbReference type="RefSeq" id="WP_068173640.1">
    <property type="nucleotide sequence ID" value="NZ_BAQB01000020.1"/>
</dbReference>
<dbReference type="PANTHER" id="PTHR46594:SF4">
    <property type="entry name" value="P-TYPE CATION-TRANSPORTING ATPASE"/>
    <property type="match status" value="1"/>
</dbReference>
<evidence type="ECO:0000313" key="4">
    <source>
        <dbReference type="Proteomes" id="UP001062443"/>
    </source>
</evidence>
<evidence type="ECO:0000256" key="1">
    <source>
        <dbReference type="ARBA" id="ARBA00022723"/>
    </source>
</evidence>
<dbReference type="PROSITE" id="PS01047">
    <property type="entry name" value="HMA_1"/>
    <property type="match status" value="1"/>
</dbReference>
<reference evidence="3" key="1">
    <citation type="submission" date="2013-04" db="EMBL/GenBank/DDBJ databases">
        <title>The genome sequencing project of 58 acetic acid bacteria.</title>
        <authorList>
            <person name="Okamoto-Kainuma A."/>
            <person name="Ishikawa M."/>
            <person name="Umino S."/>
            <person name="Koizumi Y."/>
            <person name="Shiwa Y."/>
            <person name="Yoshikawa H."/>
            <person name="Matsutani M."/>
            <person name="Matsushita K."/>
        </authorList>
    </citation>
    <scope>NUCLEOTIDE SEQUENCE</scope>
    <source>
        <strain evidence="3">NBRC 106556</strain>
    </source>
</reference>
<dbReference type="InterPro" id="IPR017969">
    <property type="entry name" value="Heavy-metal-associated_CS"/>
</dbReference>
<dbReference type="SUPFAM" id="SSF55008">
    <property type="entry name" value="HMA, heavy metal-associated domain"/>
    <property type="match status" value="1"/>
</dbReference>
<comment type="caution">
    <text evidence="3">The sequence shown here is derived from an EMBL/GenBank/DDBJ whole genome shotgun (WGS) entry which is preliminary data.</text>
</comment>
<protein>
    <submittedName>
        <fullName evidence="3">Cation/copper resistance transporter ATPase CopZ</fullName>
    </submittedName>
</protein>